<gene>
    <name evidence="2" type="ORF">M5G25_13780</name>
</gene>
<evidence type="ECO:0000256" key="1">
    <source>
        <dbReference type="SAM" id="MobiDB-lite"/>
    </source>
</evidence>
<organism evidence="2 3">
    <name type="scientific">Pseudomonas idahonensis</name>
    <dbReference type="NCBI Taxonomy" id="2942628"/>
    <lineage>
        <taxon>Bacteria</taxon>
        <taxon>Pseudomonadati</taxon>
        <taxon>Pseudomonadota</taxon>
        <taxon>Gammaproteobacteria</taxon>
        <taxon>Pseudomonadales</taxon>
        <taxon>Pseudomonadaceae</taxon>
        <taxon>Pseudomonas</taxon>
    </lineage>
</organism>
<keyword evidence="3" id="KW-1185">Reference proteome</keyword>
<sequence length="75" mass="8319">MADSLKNPKKTNNQLFLKDIFQSKARGTIVVMHRQMLIHNNTTGDLAMPSARLAPPLPSPPALDERSLRNLARLG</sequence>
<reference evidence="2 3" key="1">
    <citation type="submission" date="2022-05" db="EMBL/GenBank/DDBJ databases">
        <title>Novel Pseudomonas spp. Isolated from a Rainbow Trout Aquaculture Facility.</title>
        <authorList>
            <person name="Testerman T."/>
            <person name="Graf J."/>
        </authorList>
    </citation>
    <scope>NUCLEOTIDE SEQUENCE [LARGE SCALE GENOMIC DNA]</scope>
    <source>
        <strain evidence="2 3">ID357</strain>
    </source>
</reference>
<dbReference type="RefSeq" id="WP_273923111.1">
    <property type="nucleotide sequence ID" value="NZ_CP149586.1"/>
</dbReference>
<accession>A0ABT5Q5S6</accession>
<proteinExistence type="predicted"/>
<dbReference type="EMBL" id="JAMDGR010000006">
    <property type="protein sequence ID" value="MDD1149364.1"/>
    <property type="molecule type" value="Genomic_DNA"/>
</dbReference>
<dbReference type="Proteomes" id="UP001217610">
    <property type="component" value="Unassembled WGS sequence"/>
</dbReference>
<evidence type="ECO:0000313" key="3">
    <source>
        <dbReference type="Proteomes" id="UP001217610"/>
    </source>
</evidence>
<comment type="caution">
    <text evidence="2">The sequence shown here is derived from an EMBL/GenBank/DDBJ whole genome shotgun (WGS) entry which is preliminary data.</text>
</comment>
<protein>
    <submittedName>
        <fullName evidence="2">Uncharacterized protein</fullName>
    </submittedName>
</protein>
<evidence type="ECO:0000313" key="2">
    <source>
        <dbReference type="EMBL" id="MDD1149364.1"/>
    </source>
</evidence>
<name>A0ABT5Q5S6_9PSED</name>
<feature type="region of interest" description="Disordered" evidence="1">
    <location>
        <begin position="45"/>
        <end position="75"/>
    </location>
</feature>